<dbReference type="GO" id="GO:0005886">
    <property type="term" value="C:plasma membrane"/>
    <property type="evidence" value="ECO:0007669"/>
    <property type="project" value="UniProtKB-SubCell"/>
</dbReference>
<dbReference type="PANTHER" id="PTHR30572:SF18">
    <property type="entry name" value="ABC-TYPE MACROLIDE FAMILY EXPORT SYSTEM PERMEASE COMPONENT 2"/>
    <property type="match status" value="1"/>
</dbReference>
<feature type="domain" description="MacB-like periplasmic core" evidence="8">
    <location>
        <begin position="20"/>
        <end position="244"/>
    </location>
</feature>
<feature type="domain" description="ABC3 transporter permease C-terminal" evidence="7">
    <location>
        <begin position="299"/>
        <end position="416"/>
    </location>
</feature>
<reference evidence="9 10" key="1">
    <citation type="journal article" date="2015" name="Int. J. Syst. Evol. Microbiol.">
        <title>Flavisolibacter ginsenosidimutans sp. nov., with ginsenoside-converting activity isolated from soil used for cultivating ginseng.</title>
        <authorList>
            <person name="Zhao Y."/>
            <person name="Liu Q."/>
            <person name="Kang M.S."/>
            <person name="Jin F."/>
            <person name="Yu H."/>
            <person name="Im W.T."/>
        </authorList>
    </citation>
    <scope>NUCLEOTIDE SEQUENCE [LARGE SCALE GENOMIC DNA]</scope>
    <source>
        <strain evidence="9 10">Gsoil 636</strain>
    </source>
</reference>
<dbReference type="PANTHER" id="PTHR30572">
    <property type="entry name" value="MEMBRANE COMPONENT OF TRANSPORTER-RELATED"/>
    <property type="match status" value="1"/>
</dbReference>
<feature type="transmembrane region" description="Helical" evidence="6">
    <location>
        <begin position="435"/>
        <end position="456"/>
    </location>
</feature>
<name>A0A5B8UPD8_9BACT</name>
<proteinExistence type="predicted"/>
<feature type="transmembrane region" description="Helical" evidence="6">
    <location>
        <begin position="767"/>
        <end position="792"/>
    </location>
</feature>
<feature type="transmembrane region" description="Helical" evidence="6">
    <location>
        <begin position="21"/>
        <end position="42"/>
    </location>
</feature>
<dbReference type="InterPro" id="IPR050250">
    <property type="entry name" value="Macrolide_Exporter_MacB"/>
</dbReference>
<evidence type="ECO:0000259" key="8">
    <source>
        <dbReference type="Pfam" id="PF12704"/>
    </source>
</evidence>
<feature type="transmembrane region" description="Helical" evidence="6">
    <location>
        <begin position="348"/>
        <end position="370"/>
    </location>
</feature>
<dbReference type="RefSeq" id="WP_146790704.1">
    <property type="nucleotide sequence ID" value="NZ_BAABIO010000003.1"/>
</dbReference>
<feature type="transmembrane region" description="Helical" evidence="6">
    <location>
        <begin position="683"/>
        <end position="707"/>
    </location>
</feature>
<keyword evidence="3 6" id="KW-0812">Transmembrane</keyword>
<dbReference type="Proteomes" id="UP000321204">
    <property type="component" value="Chromosome"/>
</dbReference>
<dbReference type="Pfam" id="PF12704">
    <property type="entry name" value="MacB_PCD"/>
    <property type="match status" value="1"/>
</dbReference>
<dbReference type="Pfam" id="PF02687">
    <property type="entry name" value="FtsX"/>
    <property type="match status" value="2"/>
</dbReference>
<dbReference type="KEGG" id="fgg:FSB75_18980"/>
<evidence type="ECO:0000259" key="7">
    <source>
        <dbReference type="Pfam" id="PF02687"/>
    </source>
</evidence>
<comment type="subcellular location">
    <subcellularLocation>
        <location evidence="1">Cell membrane</location>
        <topology evidence="1">Multi-pass membrane protein</topology>
    </subcellularLocation>
</comment>
<evidence type="ECO:0000256" key="6">
    <source>
        <dbReference type="SAM" id="Phobius"/>
    </source>
</evidence>
<evidence type="ECO:0000313" key="9">
    <source>
        <dbReference type="EMBL" id="QEC57900.1"/>
    </source>
</evidence>
<keyword evidence="2" id="KW-1003">Cell membrane</keyword>
<evidence type="ECO:0000256" key="2">
    <source>
        <dbReference type="ARBA" id="ARBA00022475"/>
    </source>
</evidence>
<keyword evidence="5 6" id="KW-0472">Membrane</keyword>
<keyword evidence="10" id="KW-1185">Reference proteome</keyword>
<feature type="domain" description="ABC3 transporter permease C-terminal" evidence="7">
    <location>
        <begin position="686"/>
        <end position="799"/>
    </location>
</feature>
<keyword evidence="4 6" id="KW-1133">Transmembrane helix</keyword>
<evidence type="ECO:0000256" key="3">
    <source>
        <dbReference type="ARBA" id="ARBA00022692"/>
    </source>
</evidence>
<organism evidence="9 10">
    <name type="scientific">Flavisolibacter ginsenosidimutans</name>
    <dbReference type="NCBI Taxonomy" id="661481"/>
    <lineage>
        <taxon>Bacteria</taxon>
        <taxon>Pseudomonadati</taxon>
        <taxon>Bacteroidota</taxon>
        <taxon>Chitinophagia</taxon>
        <taxon>Chitinophagales</taxon>
        <taxon>Chitinophagaceae</taxon>
        <taxon>Flavisolibacter</taxon>
    </lineage>
</organism>
<dbReference type="InterPro" id="IPR003838">
    <property type="entry name" value="ABC3_permease_C"/>
</dbReference>
<gene>
    <name evidence="9" type="ORF">FSB75_18980</name>
</gene>
<evidence type="ECO:0000313" key="10">
    <source>
        <dbReference type="Proteomes" id="UP000321204"/>
    </source>
</evidence>
<feature type="transmembrane region" description="Helical" evidence="6">
    <location>
        <begin position="294"/>
        <end position="315"/>
    </location>
</feature>
<evidence type="ECO:0000256" key="1">
    <source>
        <dbReference type="ARBA" id="ARBA00004651"/>
    </source>
</evidence>
<dbReference type="EMBL" id="CP042433">
    <property type="protein sequence ID" value="QEC57900.1"/>
    <property type="molecule type" value="Genomic_DNA"/>
</dbReference>
<dbReference type="InterPro" id="IPR025857">
    <property type="entry name" value="MacB_PCD"/>
</dbReference>
<dbReference type="GO" id="GO:0022857">
    <property type="term" value="F:transmembrane transporter activity"/>
    <property type="evidence" value="ECO:0007669"/>
    <property type="project" value="TreeGrafter"/>
</dbReference>
<feature type="transmembrane region" description="Helical" evidence="6">
    <location>
        <begin position="735"/>
        <end position="755"/>
    </location>
</feature>
<evidence type="ECO:0000256" key="4">
    <source>
        <dbReference type="ARBA" id="ARBA00022989"/>
    </source>
</evidence>
<protein>
    <submittedName>
        <fullName evidence="9">FtsX-like permease family protein</fullName>
    </submittedName>
</protein>
<sequence>MFRNYLKIALRNFRKYKAISFINLFGLTVGLTCCLLILAYILNELSYDRFRNAKNIYRVERTFLNPQTKDVNLSLSAIAPPFGSLLRNDFKEIKVLSQLLQNFPTPFRFEEKMFSENNSFFGDGDLLNLFDVHVLRGNPAKALAEPFSVMLTEETAKKYFGNEDPLNKVIRMNNQFDLKVTGIYKAFPSNAHLHPEVLISFPTLMDSAVYGKKNFENNYGNNAFYTYVLLPDNYDPKKLEAQLPAFQNRHIPPDNNGLTKASDYSLLTLRKLTDIHLQSHTDDEVEENGDIKRVYIFSIIALVILLIACINYMNLSTARSVLRGKEIGIRKVVGAGKKELIAQFLSESVLMCWMATLLAFFFTWLTLPFLNKLSGQNLNIAILLNWHTLLPLSLVPFAVGLLSGLYPALFLSSFQPIKVLKGILKPGSGGLSFRKALVVVQFSISIVLIIATAVVFQQLRYMQNKSLGFDKDRIVTLSYNGGLTPKYESFKSEVLSSAAVKSMARSSRIPTGRLLDNMGTQINRGDSLTPTQADIKYVVADEDYLSTYGVKILAGRGFSNAYGMDTSSFLLNEASVKILGFNTPEQAVGKQMVYGGNKGQVVGVFNDFHFESMHQRILPLVMFIPKNSNYYGLTVKLSGDVHKGLAHLENTWKKFLPEVPFEYTFLDDRFAKLYQSEERQKTIFTVFALIAIFVACLGLFGLSAFTISQRVKEIGIRKVLGASVNSIVGLLSKDFLLLIGVSALVAFPVAGWAMYKWLQDFAYRINLQWWVFLLAGMVAAAVAFFTIGLLAVKAANSNPVKNLRTE</sequence>
<dbReference type="OrthoDB" id="5933722at2"/>
<evidence type="ECO:0000256" key="5">
    <source>
        <dbReference type="ARBA" id="ARBA00023136"/>
    </source>
</evidence>
<feature type="transmembrane region" description="Helical" evidence="6">
    <location>
        <begin position="390"/>
        <end position="414"/>
    </location>
</feature>
<dbReference type="AlphaFoldDB" id="A0A5B8UPD8"/>
<accession>A0A5B8UPD8</accession>